<dbReference type="EMBL" id="CP001344">
    <property type="protein sequence ID" value="ACL45775.1"/>
    <property type="molecule type" value="Genomic_DNA"/>
</dbReference>
<dbReference type="OrthoDB" id="9779950at2"/>
<keyword evidence="2" id="KW-0804">Transcription</keyword>
<dbReference type="STRING" id="395961.Cyan7425_3451"/>
<dbReference type="PRINTS" id="PR00033">
    <property type="entry name" value="HTHASNC"/>
</dbReference>
<dbReference type="NCBIfam" id="TIGR02702">
    <property type="entry name" value="SufR_cyano"/>
    <property type="match status" value="1"/>
</dbReference>
<dbReference type="HOGENOM" id="CLU_078469_2_1_3"/>
<dbReference type="PANTHER" id="PTHR38600">
    <property type="entry name" value="TRANSCRIPTIONAL REGULATORY PROTEIN"/>
    <property type="match status" value="1"/>
</dbReference>
<dbReference type="Pfam" id="PF13412">
    <property type="entry name" value="HTH_24"/>
    <property type="match status" value="1"/>
</dbReference>
<feature type="domain" description="HTH deoR-type" evidence="3">
    <location>
        <begin position="4"/>
        <end position="59"/>
    </location>
</feature>
<evidence type="ECO:0000256" key="1">
    <source>
        <dbReference type="ARBA" id="ARBA00023015"/>
    </source>
</evidence>
<name>B8HQV4_CYAP4</name>
<dbReference type="GO" id="GO:0043565">
    <property type="term" value="F:sequence-specific DNA binding"/>
    <property type="evidence" value="ECO:0007669"/>
    <property type="project" value="InterPro"/>
</dbReference>
<dbReference type="GO" id="GO:0003700">
    <property type="term" value="F:DNA-binding transcription factor activity"/>
    <property type="evidence" value="ECO:0007669"/>
    <property type="project" value="InterPro"/>
</dbReference>
<dbReference type="PROSITE" id="PS51000">
    <property type="entry name" value="HTH_DEOR_2"/>
    <property type="match status" value="1"/>
</dbReference>
<keyword evidence="1" id="KW-0805">Transcription regulation</keyword>
<dbReference type="AlphaFoldDB" id="B8HQV4"/>
<protein>
    <submittedName>
        <fullName evidence="4">Putative transcriptional regulator</fullName>
    </submittedName>
</protein>
<dbReference type="InterPro" id="IPR036390">
    <property type="entry name" value="WH_DNA-bd_sf"/>
</dbReference>
<gene>
    <name evidence="4" type="ordered locus">Cyan7425_3451</name>
</gene>
<evidence type="ECO:0000259" key="3">
    <source>
        <dbReference type="PROSITE" id="PS51000"/>
    </source>
</evidence>
<evidence type="ECO:0000313" key="4">
    <source>
        <dbReference type="EMBL" id="ACL45775.1"/>
    </source>
</evidence>
<reference evidence="4" key="1">
    <citation type="submission" date="2009-01" db="EMBL/GenBank/DDBJ databases">
        <title>Complete sequence of chromosome Cyanothece sp. PCC 7425.</title>
        <authorList>
            <consortium name="US DOE Joint Genome Institute"/>
            <person name="Lucas S."/>
            <person name="Copeland A."/>
            <person name="Lapidus A."/>
            <person name="Glavina del Rio T."/>
            <person name="Dalin E."/>
            <person name="Tice H."/>
            <person name="Bruce D."/>
            <person name="Goodwin L."/>
            <person name="Pitluck S."/>
            <person name="Sims D."/>
            <person name="Meineke L."/>
            <person name="Brettin T."/>
            <person name="Detter J.C."/>
            <person name="Han C."/>
            <person name="Larimer F."/>
            <person name="Land M."/>
            <person name="Hauser L."/>
            <person name="Kyrpides N."/>
            <person name="Ovchinnikova G."/>
            <person name="Liberton M."/>
            <person name="Stoeckel J."/>
            <person name="Banerjee A."/>
            <person name="Singh A."/>
            <person name="Page L."/>
            <person name="Sato H."/>
            <person name="Zhao L."/>
            <person name="Sherman L."/>
            <person name="Pakrasi H."/>
            <person name="Richardson P."/>
        </authorList>
    </citation>
    <scope>NUCLEOTIDE SEQUENCE</scope>
    <source>
        <strain evidence="4">PCC 7425</strain>
    </source>
</reference>
<dbReference type="KEGG" id="cyn:Cyan7425_3451"/>
<dbReference type="eggNOG" id="COG2345">
    <property type="taxonomic scope" value="Bacteria"/>
</dbReference>
<evidence type="ECO:0000256" key="2">
    <source>
        <dbReference type="ARBA" id="ARBA00023163"/>
    </source>
</evidence>
<proteinExistence type="predicted"/>
<dbReference type="InterPro" id="IPR011991">
    <property type="entry name" value="ArsR-like_HTH"/>
</dbReference>
<dbReference type="InterPro" id="IPR000485">
    <property type="entry name" value="AsnC-type_HTH_dom"/>
</dbReference>
<dbReference type="PANTHER" id="PTHR38600:SF2">
    <property type="entry name" value="SLL0088 PROTEIN"/>
    <property type="match status" value="1"/>
</dbReference>
<accession>B8HQV4</accession>
<dbReference type="InterPro" id="IPR036388">
    <property type="entry name" value="WH-like_DNA-bd_sf"/>
</dbReference>
<dbReference type="InterPro" id="IPR014075">
    <property type="entry name" value="SUF_FeS_clus_asmb_SufR_cyano"/>
</dbReference>
<dbReference type="Gene3D" id="1.10.10.10">
    <property type="entry name" value="Winged helix-like DNA-binding domain superfamily/Winged helix DNA-binding domain"/>
    <property type="match status" value="1"/>
</dbReference>
<sequence length="217" mass="24748">MTTIPSTKQDILQHLLKQGQASAQDLADNLGISPQAIRRHLKDLEDEGLIQYHNVQVGMGRPQHLYQLSESGRQQFPSRHDEFAVDLLDTMAETLTQEQMKTILRKQWQRKAMEYRDRLGKGPLAERLEGLVKLRQAEGYMAEYHPVEDTNSSAVGVPSRFILTEYNCAISNVAKSFPGVCDHELEMFSLALGDCQVERTHWVINGEHRCGYLIQEK</sequence>
<organism evidence="4">
    <name type="scientific">Cyanothece sp. (strain PCC 7425 / ATCC 29141)</name>
    <dbReference type="NCBI Taxonomy" id="395961"/>
    <lineage>
        <taxon>Bacteria</taxon>
        <taxon>Bacillati</taxon>
        <taxon>Cyanobacteriota</taxon>
        <taxon>Cyanophyceae</taxon>
        <taxon>Gomontiellales</taxon>
        <taxon>Cyanothecaceae</taxon>
        <taxon>Cyanothece</taxon>
    </lineage>
</organism>
<dbReference type="CDD" id="cd00090">
    <property type="entry name" value="HTH_ARSR"/>
    <property type="match status" value="1"/>
</dbReference>
<dbReference type="SUPFAM" id="SSF46785">
    <property type="entry name" value="Winged helix' DNA-binding domain"/>
    <property type="match status" value="1"/>
</dbReference>
<dbReference type="InterPro" id="IPR001034">
    <property type="entry name" value="DeoR_HTH"/>
</dbReference>